<dbReference type="EMBL" id="CAADFY010000042">
    <property type="protein sequence ID" value="VFK54400.1"/>
    <property type="molecule type" value="Genomic_DNA"/>
</dbReference>
<dbReference type="AlphaFoldDB" id="A0A450ZKW4"/>
<gene>
    <name evidence="7" type="ORF">BECKTUN1418D_GA0071000_103019</name>
    <name evidence="8" type="ORF">BECKTUN1418E_GA0071001_104216</name>
    <name evidence="6" type="ORF">BECKTUN1418F_GA0071002_104216</name>
</gene>
<evidence type="ECO:0000256" key="2">
    <source>
        <dbReference type="ARBA" id="ARBA00023015"/>
    </source>
</evidence>
<feature type="domain" description="HTH lysR-type" evidence="5">
    <location>
        <begin position="1"/>
        <end position="58"/>
    </location>
</feature>
<organism evidence="6">
    <name type="scientific">Candidatus Kentrum sp. TUN</name>
    <dbReference type="NCBI Taxonomy" id="2126343"/>
    <lineage>
        <taxon>Bacteria</taxon>
        <taxon>Pseudomonadati</taxon>
        <taxon>Pseudomonadota</taxon>
        <taxon>Gammaproteobacteria</taxon>
        <taxon>Candidatus Kentrum</taxon>
    </lineage>
</organism>
<evidence type="ECO:0000256" key="4">
    <source>
        <dbReference type="ARBA" id="ARBA00023163"/>
    </source>
</evidence>
<dbReference type="Pfam" id="PF03466">
    <property type="entry name" value="LysR_substrate"/>
    <property type="match status" value="1"/>
</dbReference>
<dbReference type="PROSITE" id="PS50931">
    <property type="entry name" value="HTH_LYSR"/>
    <property type="match status" value="1"/>
</dbReference>
<comment type="similarity">
    <text evidence="1">Belongs to the LysR transcriptional regulatory family.</text>
</comment>
<dbReference type="Pfam" id="PF00126">
    <property type="entry name" value="HTH_1"/>
    <property type="match status" value="1"/>
</dbReference>
<evidence type="ECO:0000313" key="7">
    <source>
        <dbReference type="EMBL" id="VFK55297.1"/>
    </source>
</evidence>
<name>A0A450ZKW4_9GAMM</name>
<dbReference type="GO" id="GO:0000976">
    <property type="term" value="F:transcription cis-regulatory region binding"/>
    <property type="evidence" value="ECO:0007669"/>
    <property type="project" value="TreeGrafter"/>
</dbReference>
<dbReference type="EMBL" id="CAADFX010000030">
    <property type="protein sequence ID" value="VFK55297.1"/>
    <property type="molecule type" value="Genomic_DNA"/>
</dbReference>
<proteinExistence type="inferred from homology"/>
<reference evidence="6" key="1">
    <citation type="submission" date="2019-02" db="EMBL/GenBank/DDBJ databases">
        <authorList>
            <person name="Gruber-Vodicka R. H."/>
            <person name="Seah K. B. B."/>
        </authorList>
    </citation>
    <scope>NUCLEOTIDE SEQUENCE</scope>
    <source>
        <strain evidence="7">BECK_BY1</strain>
        <strain evidence="8">BECK_BY2</strain>
        <strain evidence="6">BECK_BY3</strain>
    </source>
</reference>
<dbReference type="InterPro" id="IPR000847">
    <property type="entry name" value="LysR_HTH_N"/>
</dbReference>
<dbReference type="Gene3D" id="1.10.10.10">
    <property type="entry name" value="Winged helix-like DNA-binding domain superfamily/Winged helix DNA-binding domain"/>
    <property type="match status" value="1"/>
</dbReference>
<dbReference type="SUPFAM" id="SSF53850">
    <property type="entry name" value="Periplasmic binding protein-like II"/>
    <property type="match status" value="1"/>
</dbReference>
<dbReference type="GO" id="GO:0003700">
    <property type="term" value="F:DNA-binding transcription factor activity"/>
    <property type="evidence" value="ECO:0007669"/>
    <property type="project" value="InterPro"/>
</dbReference>
<dbReference type="CDD" id="cd08420">
    <property type="entry name" value="PBP2_CysL_like"/>
    <property type="match status" value="1"/>
</dbReference>
<keyword evidence="2" id="KW-0805">Transcription regulation</keyword>
<evidence type="ECO:0000256" key="3">
    <source>
        <dbReference type="ARBA" id="ARBA00023125"/>
    </source>
</evidence>
<evidence type="ECO:0000256" key="1">
    <source>
        <dbReference type="ARBA" id="ARBA00009437"/>
    </source>
</evidence>
<dbReference type="InterPro" id="IPR036390">
    <property type="entry name" value="WH_DNA-bd_sf"/>
</dbReference>
<dbReference type="SUPFAM" id="SSF46785">
    <property type="entry name" value="Winged helix' DNA-binding domain"/>
    <property type="match status" value="1"/>
</dbReference>
<evidence type="ECO:0000313" key="8">
    <source>
        <dbReference type="EMBL" id="VFK56662.1"/>
    </source>
</evidence>
<evidence type="ECO:0000313" key="6">
    <source>
        <dbReference type="EMBL" id="VFK54400.1"/>
    </source>
</evidence>
<dbReference type="InterPro" id="IPR005119">
    <property type="entry name" value="LysR_subst-bd"/>
</dbReference>
<dbReference type="InterPro" id="IPR036388">
    <property type="entry name" value="WH-like_DNA-bd_sf"/>
</dbReference>
<protein>
    <submittedName>
        <fullName evidence="6">DNA-binding transcriptional regulator, LysR family</fullName>
    </submittedName>
</protein>
<dbReference type="EMBL" id="CAADFV010000042">
    <property type="protein sequence ID" value="VFK56662.1"/>
    <property type="molecule type" value="Genomic_DNA"/>
</dbReference>
<evidence type="ECO:0000259" key="5">
    <source>
        <dbReference type="PROSITE" id="PS50931"/>
    </source>
</evidence>
<keyword evidence="3 6" id="KW-0238">DNA-binding</keyword>
<dbReference type="PRINTS" id="PR00039">
    <property type="entry name" value="HTHLYSR"/>
</dbReference>
<dbReference type="PANTHER" id="PTHR30126">
    <property type="entry name" value="HTH-TYPE TRANSCRIPTIONAL REGULATOR"/>
    <property type="match status" value="1"/>
</dbReference>
<keyword evidence="4" id="KW-0804">Transcription</keyword>
<dbReference type="PANTHER" id="PTHR30126:SF39">
    <property type="entry name" value="HTH-TYPE TRANSCRIPTIONAL REGULATOR CYSL"/>
    <property type="match status" value="1"/>
</dbReference>
<dbReference type="Gene3D" id="3.40.190.290">
    <property type="match status" value="1"/>
</dbReference>
<dbReference type="FunFam" id="1.10.10.10:FF:000001">
    <property type="entry name" value="LysR family transcriptional regulator"/>
    <property type="match status" value="1"/>
</dbReference>
<accession>A0A450ZKW4</accession>
<sequence length="309" mass="34807">MSDRRLQVFHTVAKMLSFTKAAEVLHMTQPAVTFQVHQLEEHFNTRLFDRTHHRISLTNVGREVYEYSDRIFTIYAQMENRIRDITGNALNVLMLGASTTIGEYMLPLLLGNFKHTFPNATIRLRVASTNEIISMLDHNEIDLGVVEGPVTNENLVVELCCMDQLVVVAPPRHHLASRESITAIMLMEYPFIACEGSLGIMLDYVKAAGLDANNLNIAMELGSSEAIKGAIEAGMGISVLPRIAVMKELSLKTLTVIELDPPLEKPLSFVYRKQKFRVGAMDELLNVARSYCRNCQRSDHENKDNPEDF</sequence>